<dbReference type="RefSeq" id="WP_126258016.1">
    <property type="nucleotide sequence ID" value="NZ_SPQU01000005.1"/>
</dbReference>
<dbReference type="GO" id="GO:0005886">
    <property type="term" value="C:plasma membrane"/>
    <property type="evidence" value="ECO:0007669"/>
    <property type="project" value="UniProtKB-SubCell"/>
</dbReference>
<evidence type="ECO:0000256" key="3">
    <source>
        <dbReference type="ARBA" id="ARBA00022475"/>
    </source>
</evidence>
<keyword evidence="5 7" id="KW-1133">Transmembrane helix</keyword>
<feature type="transmembrane region" description="Helical" evidence="7">
    <location>
        <begin position="207"/>
        <end position="228"/>
    </location>
</feature>
<dbReference type="EMBL" id="SPQU01000005">
    <property type="protein sequence ID" value="TFV39479.1"/>
    <property type="molecule type" value="Genomic_DNA"/>
</dbReference>
<dbReference type="AlphaFoldDB" id="A0A4Y9L994"/>
<evidence type="ECO:0000256" key="4">
    <source>
        <dbReference type="ARBA" id="ARBA00022692"/>
    </source>
</evidence>
<feature type="transmembrane region" description="Helical" evidence="7">
    <location>
        <begin position="327"/>
        <end position="346"/>
    </location>
</feature>
<gene>
    <name evidence="8" type="ORF">E4K66_13895</name>
</gene>
<feature type="transmembrane region" description="Helical" evidence="7">
    <location>
        <begin position="446"/>
        <end position="466"/>
    </location>
</feature>
<keyword evidence="4 7" id="KW-0812">Transmembrane</keyword>
<comment type="similarity">
    <text evidence="2">Belongs to the polysaccharide synthase family.</text>
</comment>
<dbReference type="OrthoDB" id="7605542at2"/>
<feature type="transmembrane region" description="Helical" evidence="7">
    <location>
        <begin position="248"/>
        <end position="272"/>
    </location>
</feature>
<organism evidence="8 9">
    <name type="scientific">Bradyrhizobium frederickii</name>
    <dbReference type="NCBI Taxonomy" id="2560054"/>
    <lineage>
        <taxon>Bacteria</taxon>
        <taxon>Pseudomonadati</taxon>
        <taxon>Pseudomonadota</taxon>
        <taxon>Alphaproteobacteria</taxon>
        <taxon>Hyphomicrobiales</taxon>
        <taxon>Nitrobacteraceae</taxon>
        <taxon>Bradyrhizobium</taxon>
    </lineage>
</organism>
<comment type="subcellular location">
    <subcellularLocation>
        <location evidence="1">Cell membrane</location>
        <topology evidence="1">Multi-pass membrane protein</topology>
    </subcellularLocation>
</comment>
<dbReference type="Proteomes" id="UP000298225">
    <property type="component" value="Unassembled WGS sequence"/>
</dbReference>
<evidence type="ECO:0000256" key="7">
    <source>
        <dbReference type="SAM" id="Phobius"/>
    </source>
</evidence>
<evidence type="ECO:0000256" key="5">
    <source>
        <dbReference type="ARBA" id="ARBA00022989"/>
    </source>
</evidence>
<dbReference type="InterPro" id="IPR050833">
    <property type="entry name" value="Poly_Biosynth_Transport"/>
</dbReference>
<accession>A0A4Y9L994</accession>
<evidence type="ECO:0000313" key="8">
    <source>
        <dbReference type="EMBL" id="TFV39479.1"/>
    </source>
</evidence>
<sequence length="495" mass="53033">MDNLKGMMIRGGVVRLCGQAANFALRLGVMAALARLLDPQDFGLVAMTTAVTGALQLFTTAGLSSATVQKETVTNEQMSTLFWVNLAVGMMLALICAAAAPALVEFYNEPRLFWLTVAAGFGFFLSAVAVQHSALLQRQLRYTTLTAIEVLSQAVSVAAGVAMAFYGLAYWAILGMTLISTAVYIVCVWVAAGWIPGPPRRTAGVRGMLSFGGIVTLNSLVVYVAYNFEKLLLGRYWGADALGIYERGYRLVNLPTAELNGAIGGVAFSGLSRIQSDLPRLKSYFLKGYTIVLSMTLPITVFCAVFVDDIVEVVLGPKWRDTAVIFRLLTPTILVFGIINPLAWLLYSAGLQVRSLKIALVIAPLVGAAYLIGLPYGPTGVAFAYSSAMVLWLIPHVLWCLHGTVISPRDILFAAGRPLLAGAAAAAVAFGAQLCLGGSESHLLRLLLGGCTIVATYVWMLLFLMGQKTVYFDLLKELQGALSTKTHEKSAAKVQ</sequence>
<feature type="transmembrane region" description="Helical" evidence="7">
    <location>
        <begin position="12"/>
        <end position="36"/>
    </location>
</feature>
<protein>
    <submittedName>
        <fullName evidence="8">Lipopolysaccharide biosynthesis protein</fullName>
    </submittedName>
</protein>
<keyword evidence="6 7" id="KW-0472">Membrane</keyword>
<feature type="transmembrane region" description="Helical" evidence="7">
    <location>
        <begin position="42"/>
        <end position="68"/>
    </location>
</feature>
<feature type="transmembrane region" description="Helical" evidence="7">
    <location>
        <begin position="284"/>
        <end position="307"/>
    </location>
</feature>
<evidence type="ECO:0000256" key="1">
    <source>
        <dbReference type="ARBA" id="ARBA00004651"/>
    </source>
</evidence>
<evidence type="ECO:0000313" key="9">
    <source>
        <dbReference type="Proteomes" id="UP000298225"/>
    </source>
</evidence>
<name>A0A4Y9L994_9BRAD</name>
<dbReference type="CDD" id="cd13127">
    <property type="entry name" value="MATE_tuaB_like"/>
    <property type="match status" value="1"/>
</dbReference>
<dbReference type="Pfam" id="PF13440">
    <property type="entry name" value="Polysacc_synt_3"/>
    <property type="match status" value="1"/>
</dbReference>
<feature type="transmembrane region" description="Helical" evidence="7">
    <location>
        <begin position="142"/>
        <end position="165"/>
    </location>
</feature>
<reference evidence="8 9" key="1">
    <citation type="submission" date="2019-03" db="EMBL/GenBank/DDBJ databases">
        <title>Bradyrhizobium strains diversity isolated from Chamaecrista fasciculata.</title>
        <authorList>
            <person name="Urquiaga M.C.O."/>
            <person name="Hungria M."/>
            <person name="Delamuta J.R.M."/>
        </authorList>
    </citation>
    <scope>NUCLEOTIDE SEQUENCE [LARGE SCALE GENOMIC DNA]</scope>
    <source>
        <strain evidence="8 9">CNPSo 3424</strain>
    </source>
</reference>
<proteinExistence type="inferred from homology"/>
<dbReference type="PANTHER" id="PTHR30250">
    <property type="entry name" value="PST FAMILY PREDICTED COLANIC ACID TRANSPORTER"/>
    <property type="match status" value="1"/>
</dbReference>
<feature type="transmembrane region" description="Helical" evidence="7">
    <location>
        <begin position="358"/>
        <end position="376"/>
    </location>
</feature>
<dbReference type="PANTHER" id="PTHR30250:SF10">
    <property type="entry name" value="LIPOPOLYSACCHARIDE BIOSYNTHESIS PROTEIN WZXC"/>
    <property type="match status" value="1"/>
</dbReference>
<feature type="transmembrane region" description="Helical" evidence="7">
    <location>
        <begin position="171"/>
        <end position="195"/>
    </location>
</feature>
<evidence type="ECO:0000256" key="2">
    <source>
        <dbReference type="ARBA" id="ARBA00007430"/>
    </source>
</evidence>
<keyword evidence="3" id="KW-1003">Cell membrane</keyword>
<feature type="transmembrane region" description="Helical" evidence="7">
    <location>
        <begin position="382"/>
        <end position="399"/>
    </location>
</feature>
<comment type="caution">
    <text evidence="8">The sequence shown here is derived from an EMBL/GenBank/DDBJ whole genome shotgun (WGS) entry which is preliminary data.</text>
</comment>
<feature type="transmembrane region" description="Helical" evidence="7">
    <location>
        <begin position="80"/>
        <end position="100"/>
    </location>
</feature>
<feature type="transmembrane region" description="Helical" evidence="7">
    <location>
        <begin position="411"/>
        <end position="434"/>
    </location>
</feature>
<keyword evidence="9" id="KW-1185">Reference proteome</keyword>
<feature type="transmembrane region" description="Helical" evidence="7">
    <location>
        <begin position="112"/>
        <end position="130"/>
    </location>
</feature>
<evidence type="ECO:0000256" key="6">
    <source>
        <dbReference type="ARBA" id="ARBA00023136"/>
    </source>
</evidence>